<organism evidence="1 2">
    <name type="scientific">Micavibrio aeruginosavorus (strain ARL-13)</name>
    <dbReference type="NCBI Taxonomy" id="856793"/>
    <lineage>
        <taxon>Bacteria</taxon>
        <taxon>Pseudomonadati</taxon>
        <taxon>Bdellovibrionota</taxon>
        <taxon>Bdellovibrionia</taxon>
        <taxon>Bdellovibrionales</taxon>
        <taxon>Pseudobdellovibrionaceae</taxon>
        <taxon>Micavibrio</taxon>
    </lineage>
</organism>
<accession>G2KNJ4</accession>
<dbReference type="RefSeq" id="WP_014103065.1">
    <property type="nucleotide sequence ID" value="NC_016026.1"/>
</dbReference>
<protein>
    <submittedName>
        <fullName evidence="1">Uncharacterized protein</fullName>
    </submittedName>
</protein>
<dbReference type="STRING" id="856793.MICA_1524"/>
<name>G2KNJ4_MICAA</name>
<evidence type="ECO:0000313" key="2">
    <source>
        <dbReference type="Proteomes" id="UP000009286"/>
    </source>
</evidence>
<dbReference type="HOGENOM" id="CLU_2106119_0_0_5"/>
<dbReference type="OrthoDB" id="9829383at2"/>
<dbReference type="KEGG" id="mai:MICA_1524"/>
<gene>
    <name evidence="1" type="ordered locus">MICA_1524</name>
</gene>
<keyword evidence="2" id="KW-1185">Reference proteome</keyword>
<reference evidence="1 2" key="1">
    <citation type="journal article" date="2011" name="BMC Genomics">
        <title>Genomic insights into an obligate epibiotic bacterial predator: Micavibrio aeruginosavorus ARL-13.</title>
        <authorList>
            <person name="Wang Z."/>
            <person name="Kadouri D."/>
            <person name="Wu M."/>
        </authorList>
    </citation>
    <scope>NUCLEOTIDE SEQUENCE [LARGE SCALE GENOMIC DNA]</scope>
    <source>
        <strain evidence="1 2">ARL-13</strain>
    </source>
</reference>
<evidence type="ECO:0000313" key="1">
    <source>
        <dbReference type="EMBL" id="AEP09842.1"/>
    </source>
</evidence>
<dbReference type="AlphaFoldDB" id="G2KNJ4"/>
<dbReference type="Proteomes" id="UP000009286">
    <property type="component" value="Chromosome"/>
</dbReference>
<sequence length="115" mass="12627">MSHPKRCFPREDVTIAMPDTLCAMDPDTRAAFIRNNAGDVCITFSDPTYVRADTIVIDEDSSAVYAILHERAHYLGNLSRAMATSFAKNDHVLLSALRPDGSILESSTPMKIGRA</sequence>
<proteinExistence type="predicted"/>
<dbReference type="EMBL" id="CP002382">
    <property type="protein sequence ID" value="AEP09842.1"/>
    <property type="molecule type" value="Genomic_DNA"/>
</dbReference>